<dbReference type="Proteomes" id="UP000076798">
    <property type="component" value="Unassembled WGS sequence"/>
</dbReference>
<accession>A0A166ERA0</accession>
<evidence type="ECO:0000313" key="1">
    <source>
        <dbReference type="EMBL" id="KZT39854.1"/>
    </source>
</evidence>
<keyword evidence="2" id="KW-1185">Reference proteome</keyword>
<reference evidence="1 2" key="1">
    <citation type="journal article" date="2016" name="Mol. Biol. Evol.">
        <title>Comparative Genomics of Early-Diverging Mushroom-Forming Fungi Provides Insights into the Origins of Lignocellulose Decay Capabilities.</title>
        <authorList>
            <person name="Nagy L.G."/>
            <person name="Riley R."/>
            <person name="Tritt A."/>
            <person name="Adam C."/>
            <person name="Daum C."/>
            <person name="Floudas D."/>
            <person name="Sun H."/>
            <person name="Yadav J.S."/>
            <person name="Pangilinan J."/>
            <person name="Larsson K.H."/>
            <person name="Matsuura K."/>
            <person name="Barry K."/>
            <person name="Labutti K."/>
            <person name="Kuo R."/>
            <person name="Ohm R.A."/>
            <person name="Bhattacharya S.S."/>
            <person name="Shirouzu T."/>
            <person name="Yoshinaga Y."/>
            <person name="Martin F.M."/>
            <person name="Grigoriev I.V."/>
            <person name="Hibbett D.S."/>
        </authorList>
    </citation>
    <scope>NUCLEOTIDE SEQUENCE [LARGE SCALE GENOMIC DNA]</scope>
    <source>
        <strain evidence="1 2">HHB10207 ss-3</strain>
    </source>
</reference>
<dbReference type="EMBL" id="KV428040">
    <property type="protein sequence ID" value="KZT39854.1"/>
    <property type="molecule type" value="Genomic_DNA"/>
</dbReference>
<proteinExistence type="predicted"/>
<evidence type="ECO:0000313" key="2">
    <source>
        <dbReference type="Proteomes" id="UP000076798"/>
    </source>
</evidence>
<name>A0A166ERA0_9AGAM</name>
<sequence>MLARRLFLRTSTLIMPKSSVTLRLRTPTWFQFQEQLFLLLIRPTTSLLRSSSSRPLHIRSCIRSYSFIDLQHINFSSTPWQAHGPMASLS</sequence>
<organism evidence="1 2">
    <name type="scientific">Sistotremastrum suecicum HHB10207 ss-3</name>
    <dbReference type="NCBI Taxonomy" id="1314776"/>
    <lineage>
        <taxon>Eukaryota</taxon>
        <taxon>Fungi</taxon>
        <taxon>Dikarya</taxon>
        <taxon>Basidiomycota</taxon>
        <taxon>Agaricomycotina</taxon>
        <taxon>Agaricomycetes</taxon>
        <taxon>Sistotremastrales</taxon>
        <taxon>Sistotremastraceae</taxon>
        <taxon>Sistotremastrum</taxon>
    </lineage>
</organism>
<gene>
    <name evidence="1" type="ORF">SISSUDRAFT_571266</name>
</gene>
<dbReference type="AlphaFoldDB" id="A0A166ERA0"/>
<protein>
    <submittedName>
        <fullName evidence="1">Uncharacterized protein</fullName>
    </submittedName>
</protein>